<dbReference type="GO" id="GO:0005737">
    <property type="term" value="C:cytoplasm"/>
    <property type="evidence" value="ECO:0007669"/>
    <property type="project" value="TreeGrafter"/>
</dbReference>
<gene>
    <name evidence="3" type="ORF">AC631_05365</name>
</gene>
<dbReference type="OrthoDB" id="676979at2759"/>
<dbReference type="PROSITE" id="PS51450">
    <property type="entry name" value="LRR"/>
    <property type="match status" value="3"/>
</dbReference>
<keyword evidence="4" id="KW-1185">Reference proteome</keyword>
<dbReference type="PANTHER" id="PTHR15454">
    <property type="entry name" value="NISCHARIN RELATED"/>
    <property type="match status" value="1"/>
</dbReference>
<dbReference type="PRINTS" id="PR00019">
    <property type="entry name" value="LEURICHRPT"/>
</dbReference>
<dbReference type="SUPFAM" id="SSF52058">
    <property type="entry name" value="L domain-like"/>
    <property type="match status" value="1"/>
</dbReference>
<sequence>MEKTLSYLSPDELTCKFDLDNLIYEKTFSSYHQVRQIAFSAKYQGTHVTISNMNINNSLQLSDSQLRYIITKEMTIRPREISLVLFDCNSIYSYTYINFMLSHYLKKLKLFTNRFNFQLNIYGDNLIGTELLLNAIFQHFICCDCTVNWFAINYKTVKQYNEFEKSLFSEKGYKNPSIENLKLSLFNSSKLRVYFAYFKNHNCHLCHNLKTLDLSYNNIDDEFLARLYFPPLIQDLDLSNNNIYTLSDSFNISNLNNLKKLDLSNNNLIKISISLGMSSKLEVLVLSGNNLHNCNFLHKPLFQNLVNLNLSRNLISNLANLPLSLKILDLSGNFLSSFFNEQTMNVFPESLVQLNLAWCKIGIDDRLNSIGSKPTLKLENLPRLKSLILTGNRYHNFYSELLQVWE</sequence>
<evidence type="ECO:0000256" key="1">
    <source>
        <dbReference type="ARBA" id="ARBA00022614"/>
    </source>
</evidence>
<reference evidence="3 4" key="1">
    <citation type="submission" date="2015-11" db="EMBL/GenBank/DDBJ databases">
        <title>The genome of Debaryomyces fabryi.</title>
        <authorList>
            <person name="Tafer H."/>
            <person name="Lopandic K."/>
        </authorList>
    </citation>
    <scope>NUCLEOTIDE SEQUENCE [LARGE SCALE GENOMIC DNA]</scope>
    <source>
        <strain evidence="3 4">CBS 789</strain>
    </source>
</reference>
<dbReference type="InterPro" id="IPR032675">
    <property type="entry name" value="LRR_dom_sf"/>
</dbReference>
<proteinExistence type="predicted"/>
<dbReference type="AlphaFoldDB" id="A0A0V1PRK8"/>
<evidence type="ECO:0000313" key="4">
    <source>
        <dbReference type="Proteomes" id="UP000054251"/>
    </source>
</evidence>
<dbReference type="Pfam" id="PF00560">
    <property type="entry name" value="LRR_1"/>
    <property type="match status" value="2"/>
</dbReference>
<dbReference type="EMBL" id="LMYN01000198">
    <property type="protein sequence ID" value="KRZ98877.1"/>
    <property type="molecule type" value="Genomic_DNA"/>
</dbReference>
<dbReference type="GeneID" id="26842374"/>
<evidence type="ECO:0000256" key="2">
    <source>
        <dbReference type="ARBA" id="ARBA00022737"/>
    </source>
</evidence>
<name>A0A0V1PRK8_9ASCO</name>
<dbReference type="Gene3D" id="3.80.10.10">
    <property type="entry name" value="Ribonuclease Inhibitor"/>
    <property type="match status" value="1"/>
</dbReference>
<dbReference type="InterPro" id="IPR001611">
    <property type="entry name" value="Leu-rich_rpt"/>
</dbReference>
<comment type="caution">
    <text evidence="3">The sequence shown here is derived from an EMBL/GenBank/DDBJ whole genome shotgun (WGS) entry which is preliminary data.</text>
</comment>
<dbReference type="RefSeq" id="XP_015464980.1">
    <property type="nucleotide sequence ID" value="XM_015614194.1"/>
</dbReference>
<organism evidence="3 4">
    <name type="scientific">Debaryomyces fabryi</name>
    <dbReference type="NCBI Taxonomy" id="58627"/>
    <lineage>
        <taxon>Eukaryota</taxon>
        <taxon>Fungi</taxon>
        <taxon>Dikarya</taxon>
        <taxon>Ascomycota</taxon>
        <taxon>Saccharomycotina</taxon>
        <taxon>Pichiomycetes</taxon>
        <taxon>Debaryomycetaceae</taxon>
        <taxon>Debaryomyces</taxon>
    </lineage>
</organism>
<evidence type="ECO:0000313" key="3">
    <source>
        <dbReference type="EMBL" id="KRZ98877.1"/>
    </source>
</evidence>
<keyword evidence="1" id="KW-0433">Leucine-rich repeat</keyword>
<accession>A0A0V1PRK8</accession>
<dbReference type="Proteomes" id="UP000054251">
    <property type="component" value="Unassembled WGS sequence"/>
</dbReference>
<keyword evidence="2" id="KW-0677">Repeat</keyword>
<protein>
    <submittedName>
        <fullName evidence="3">Uncharacterized protein</fullName>
    </submittedName>
</protein>